<dbReference type="EMBL" id="JACNFK010000015">
    <property type="protein sequence ID" value="MBC8519052.1"/>
    <property type="molecule type" value="Genomic_DNA"/>
</dbReference>
<accession>A0A8J6P952</accession>
<comment type="caution">
    <text evidence="3">The sequence shown here is derived from an EMBL/GenBank/DDBJ whole genome shotgun (WGS) entry which is preliminary data.</text>
</comment>
<feature type="compositionally biased region" description="Basic and acidic residues" evidence="1">
    <location>
        <begin position="55"/>
        <end position="66"/>
    </location>
</feature>
<name>A0A8J6P952_9GAMM</name>
<feature type="transmembrane region" description="Helical" evidence="2">
    <location>
        <begin position="201"/>
        <end position="224"/>
    </location>
</feature>
<dbReference type="AlphaFoldDB" id="A0A8J6P952"/>
<dbReference type="Proteomes" id="UP000654401">
    <property type="component" value="Unassembled WGS sequence"/>
</dbReference>
<sequence length="232" mass="23919">MIFSAVVAGVLAGLLLSAVQRLQVVPIILEAETYEVSEEPGAAVSADGHAHTHSHSHDAAEEEGWAPKDGAERTSYTVLANILAGIGFSLLLAAAIMFKNQSGLKKGLLWGLGGYIAFFAAPSLGLLPEIPGTVAADLASRQIWWGATVVATIAGLGMLVFAESILIKGIGVILLVVPHLVGAPHPAEYSGLAPESLADAFVQATAIANGLFWVVLGGLTGLFLQKMSASES</sequence>
<evidence type="ECO:0000313" key="3">
    <source>
        <dbReference type="EMBL" id="MBC8519052.1"/>
    </source>
</evidence>
<keyword evidence="2" id="KW-0472">Membrane</keyword>
<feature type="transmembrane region" description="Helical" evidence="2">
    <location>
        <begin position="76"/>
        <end position="96"/>
    </location>
</feature>
<feature type="region of interest" description="Disordered" evidence="1">
    <location>
        <begin position="40"/>
        <end position="66"/>
    </location>
</feature>
<feature type="transmembrane region" description="Helical" evidence="2">
    <location>
        <begin position="142"/>
        <end position="160"/>
    </location>
</feature>
<feature type="transmembrane region" description="Helical" evidence="2">
    <location>
        <begin position="108"/>
        <end position="127"/>
    </location>
</feature>
<keyword evidence="2" id="KW-1133">Transmembrane helix</keyword>
<dbReference type="Pfam" id="PF09490">
    <property type="entry name" value="CbtA"/>
    <property type="match status" value="1"/>
</dbReference>
<reference evidence="3 4" key="1">
    <citation type="submission" date="2020-08" db="EMBL/GenBank/DDBJ databases">
        <title>Bridging the membrane lipid divide: bacteria of the FCB group superphylum have the potential to synthesize archaeal ether lipids.</title>
        <authorList>
            <person name="Villanueva L."/>
            <person name="Von Meijenfeldt F.A.B."/>
            <person name="Westbye A.B."/>
            <person name="Yadav S."/>
            <person name="Hopmans E.C."/>
            <person name="Dutilh B.E."/>
            <person name="Sinninghe Damste J.S."/>
        </authorList>
    </citation>
    <scope>NUCLEOTIDE SEQUENCE [LARGE SCALE GENOMIC DNA]</scope>
    <source>
        <strain evidence="3">NIOZ-UU100</strain>
    </source>
</reference>
<keyword evidence="2" id="KW-0812">Transmembrane</keyword>
<evidence type="ECO:0000256" key="1">
    <source>
        <dbReference type="SAM" id="MobiDB-lite"/>
    </source>
</evidence>
<protein>
    <submittedName>
        <fullName evidence="3">CbtA family protein</fullName>
    </submittedName>
</protein>
<feature type="transmembrane region" description="Helical" evidence="2">
    <location>
        <begin position="165"/>
        <end position="181"/>
    </location>
</feature>
<evidence type="ECO:0000313" key="4">
    <source>
        <dbReference type="Proteomes" id="UP000654401"/>
    </source>
</evidence>
<evidence type="ECO:0000256" key="2">
    <source>
        <dbReference type="SAM" id="Phobius"/>
    </source>
</evidence>
<proteinExistence type="predicted"/>
<gene>
    <name evidence="3" type="ORF">H8D24_01405</name>
</gene>
<dbReference type="NCBIfam" id="TIGR02458">
    <property type="entry name" value="CbtA"/>
    <property type="match status" value="1"/>
</dbReference>
<organism evidence="3 4">
    <name type="scientific">Candidatus Thiopontia autotrophica</name>
    <dbReference type="NCBI Taxonomy" id="2841688"/>
    <lineage>
        <taxon>Bacteria</taxon>
        <taxon>Pseudomonadati</taxon>
        <taxon>Pseudomonadota</taxon>
        <taxon>Gammaproteobacteria</taxon>
        <taxon>Candidatus Thiopontia</taxon>
    </lineage>
</organism>
<dbReference type="InterPro" id="IPR012666">
    <property type="entry name" value="CbtA_put"/>
</dbReference>